<protein>
    <submittedName>
        <fullName evidence="2">Uncharacterized protein</fullName>
    </submittedName>
</protein>
<dbReference type="EMBL" id="JJMG01000156">
    <property type="protein sequence ID" value="KEG40304.1"/>
    <property type="molecule type" value="Genomic_DNA"/>
</dbReference>
<gene>
    <name evidence="2" type="ORF">DJ64_09810</name>
</gene>
<feature type="compositionally biased region" description="Acidic residues" evidence="1">
    <location>
        <begin position="27"/>
        <end position="46"/>
    </location>
</feature>
<feature type="compositionally biased region" description="Basic residues" evidence="1">
    <location>
        <begin position="1"/>
        <end position="12"/>
    </location>
</feature>
<reference evidence="2 3" key="1">
    <citation type="submission" date="2014-04" db="EMBL/GenBank/DDBJ databases">
        <title>Draft genome sequence of the novel Streptomyces griseorubens JSD-1 playing a role in carbon and nitrogen cycle.</title>
        <authorList>
            <consortium name="Shanghai Jiao Tong University"/>
            <person name="Feng H."/>
            <person name="Sun Y."/>
            <person name="Zhi Y."/>
            <person name="Mao L."/>
            <person name="Luo Y."/>
            <person name="Wei X."/>
            <person name="Zhou P."/>
        </authorList>
    </citation>
    <scope>NUCLEOTIDE SEQUENCE [LARGE SCALE GENOMIC DNA]</scope>
    <source>
        <strain evidence="2 3">JSD-1</strain>
    </source>
</reference>
<organism evidence="2 3">
    <name type="scientific">Streptomyces griseorubens</name>
    <dbReference type="NCBI Taxonomy" id="66897"/>
    <lineage>
        <taxon>Bacteria</taxon>
        <taxon>Bacillati</taxon>
        <taxon>Actinomycetota</taxon>
        <taxon>Actinomycetes</taxon>
        <taxon>Kitasatosporales</taxon>
        <taxon>Streptomycetaceae</taxon>
        <taxon>Streptomyces</taxon>
        <taxon>Streptomyces althioticus group</taxon>
    </lineage>
</organism>
<name>A0ABR4SYM7_9ACTN</name>
<sequence>MARGRSGRRACGGRRSDHDPYSREGGSGDEDGDRFDEGCEDESDDEESHRDDASPTAGFAPAETT</sequence>
<feature type="region of interest" description="Disordered" evidence="1">
    <location>
        <begin position="1"/>
        <end position="65"/>
    </location>
</feature>
<evidence type="ECO:0000256" key="1">
    <source>
        <dbReference type="SAM" id="MobiDB-lite"/>
    </source>
</evidence>
<accession>A0ABR4SYM7</accession>
<evidence type="ECO:0000313" key="3">
    <source>
        <dbReference type="Proteomes" id="UP000027632"/>
    </source>
</evidence>
<proteinExistence type="predicted"/>
<evidence type="ECO:0000313" key="2">
    <source>
        <dbReference type="EMBL" id="KEG40304.1"/>
    </source>
</evidence>
<dbReference type="Proteomes" id="UP000027632">
    <property type="component" value="Unassembled WGS sequence"/>
</dbReference>
<comment type="caution">
    <text evidence="2">The sequence shown here is derived from an EMBL/GenBank/DDBJ whole genome shotgun (WGS) entry which is preliminary data.</text>
</comment>
<keyword evidence="3" id="KW-1185">Reference proteome</keyword>